<evidence type="ECO:0000313" key="9">
    <source>
        <dbReference type="Proteomes" id="UP000694389"/>
    </source>
</evidence>
<dbReference type="PANTHER" id="PTHR31815:SF0">
    <property type="entry name" value="TRANSMEMBRANE PROTEIN 200A"/>
    <property type="match status" value="1"/>
</dbReference>
<feature type="region of interest" description="Disordered" evidence="6">
    <location>
        <begin position="15"/>
        <end position="36"/>
    </location>
</feature>
<evidence type="ECO:0000256" key="5">
    <source>
        <dbReference type="ARBA" id="ARBA00023136"/>
    </source>
</evidence>
<dbReference type="AlphaFoldDB" id="A0A8P4KPR9"/>
<feature type="compositionally biased region" description="Low complexity" evidence="6">
    <location>
        <begin position="399"/>
        <end position="442"/>
    </location>
</feature>
<feature type="transmembrane region" description="Helical" evidence="7">
    <location>
        <begin position="179"/>
        <end position="199"/>
    </location>
</feature>
<feature type="compositionally biased region" description="Polar residues" evidence="6">
    <location>
        <begin position="144"/>
        <end position="162"/>
    </location>
</feature>
<proteinExistence type="inferred from homology"/>
<evidence type="ECO:0000256" key="3">
    <source>
        <dbReference type="ARBA" id="ARBA00022692"/>
    </source>
</evidence>
<dbReference type="Proteomes" id="UP000694389">
    <property type="component" value="Unassembled WGS sequence"/>
</dbReference>
<evidence type="ECO:0000256" key="2">
    <source>
        <dbReference type="ARBA" id="ARBA00005308"/>
    </source>
</evidence>
<sequence>MTAAAGVLTGLAKLKRQDSARSQHRPIPPASPGLGNPAPEAVPRFVFFPYFSFRKRKRRTDVVVVRGRLRLYSASGFFLLLGLVILAIGIGMATLGYWPHSETMPSAKSQTGGGSKIPPDGGAKTSITGEGNGAKMAVTDGDVANSSTSHNVHGTPSKQTGGALTRFLEQHRHSERMKMFGPFTMGIGIFIFICANAILHENRDRETKIIHMRDMYSTVIDIHRLRQREQKQHHHRNSTYAREVGDLRAFGSDNAARLGSNSLLAFSSRAGGGGSTEEEEVLLGDEEFHRHREQAKLDCSFAGLLAPLYKDRSFCGPGLGMARSDSVRHQWSVDGDAERGGHHARSIVSSSISAFTLPVIKLNNCVIDEPEMEAITEEDRGGERRDRERQPLSSMESLVVPVASVAKASKPPGLHRSNSASSSSHCSSVSSTSLSPAPSSTSGCWLSPGAARTDFGSNSSLHMLSSHSKSLDLERGPSMLSVRPEQRKHPSWPRLDRSNSSRSNSGKGGSSKGYMRLEDREEQGERLLDMSAAMAARRDYSKREKLLMISRSHNNLSFEHDEFNSSTLKRGSSETRF</sequence>
<dbReference type="InterPro" id="IPR018787">
    <property type="entry name" value="DUF2371_TMEM200"/>
</dbReference>
<keyword evidence="3 7" id="KW-0812">Transmembrane</keyword>
<feature type="compositionally biased region" description="Basic and acidic residues" evidence="6">
    <location>
        <begin position="377"/>
        <end position="390"/>
    </location>
</feature>
<evidence type="ECO:0000256" key="4">
    <source>
        <dbReference type="ARBA" id="ARBA00022989"/>
    </source>
</evidence>
<dbReference type="Ensembl" id="ENSDLAT00005082810.1">
    <property type="protein sequence ID" value="ENSDLAP00005082145.1"/>
    <property type="gene ID" value="ENSDLAG00005034224.1"/>
</dbReference>
<dbReference type="PANTHER" id="PTHR31815">
    <property type="entry name" value="AGAP005329-PA"/>
    <property type="match status" value="1"/>
</dbReference>
<dbReference type="GO" id="GO:0016020">
    <property type="term" value="C:membrane"/>
    <property type="evidence" value="ECO:0007669"/>
    <property type="project" value="UniProtKB-SubCell"/>
</dbReference>
<name>A0A8P4KPR9_DICLA</name>
<feature type="compositionally biased region" description="Basic and acidic residues" evidence="6">
    <location>
        <begin position="484"/>
        <end position="499"/>
    </location>
</feature>
<keyword evidence="4 7" id="KW-1133">Transmembrane helix</keyword>
<protein>
    <submittedName>
        <fullName evidence="8">Transmembrane protein 200A</fullName>
    </submittedName>
</protein>
<dbReference type="Pfam" id="PF10177">
    <property type="entry name" value="DUF2371"/>
    <property type="match status" value="1"/>
</dbReference>
<evidence type="ECO:0000256" key="6">
    <source>
        <dbReference type="SAM" id="MobiDB-lite"/>
    </source>
</evidence>
<feature type="region of interest" description="Disordered" evidence="6">
    <location>
        <begin position="373"/>
        <end position="443"/>
    </location>
</feature>
<evidence type="ECO:0000256" key="1">
    <source>
        <dbReference type="ARBA" id="ARBA00004141"/>
    </source>
</evidence>
<keyword evidence="9" id="KW-1185">Reference proteome</keyword>
<organism evidence="8 9">
    <name type="scientific">Dicentrarchus labrax</name>
    <name type="common">European seabass</name>
    <name type="synonym">Morone labrax</name>
    <dbReference type="NCBI Taxonomy" id="13489"/>
    <lineage>
        <taxon>Eukaryota</taxon>
        <taxon>Metazoa</taxon>
        <taxon>Chordata</taxon>
        <taxon>Craniata</taxon>
        <taxon>Vertebrata</taxon>
        <taxon>Euteleostomi</taxon>
        <taxon>Actinopterygii</taxon>
        <taxon>Neopterygii</taxon>
        <taxon>Teleostei</taxon>
        <taxon>Neoteleostei</taxon>
        <taxon>Acanthomorphata</taxon>
        <taxon>Eupercaria</taxon>
        <taxon>Moronidae</taxon>
        <taxon>Dicentrarchus</taxon>
    </lineage>
</organism>
<evidence type="ECO:0000313" key="8">
    <source>
        <dbReference type="Ensembl" id="ENSDLAP00005082145.1"/>
    </source>
</evidence>
<feature type="transmembrane region" description="Helical" evidence="7">
    <location>
        <begin position="76"/>
        <end position="98"/>
    </location>
</feature>
<comment type="subcellular location">
    <subcellularLocation>
        <location evidence="1">Membrane</location>
        <topology evidence="1">Multi-pass membrane protein</topology>
    </subcellularLocation>
</comment>
<accession>A0A8P4KPR9</accession>
<feature type="region of interest" description="Disordered" evidence="6">
    <location>
        <begin position="480"/>
        <end position="517"/>
    </location>
</feature>
<reference evidence="8" key="2">
    <citation type="submission" date="2025-09" db="UniProtKB">
        <authorList>
            <consortium name="Ensembl"/>
        </authorList>
    </citation>
    <scope>IDENTIFICATION</scope>
</reference>
<keyword evidence="5 7" id="KW-0472">Membrane</keyword>
<comment type="similarity">
    <text evidence="2">Belongs to the TMEM200 family.</text>
</comment>
<dbReference type="GeneTree" id="ENSGT00530000063698"/>
<evidence type="ECO:0000256" key="7">
    <source>
        <dbReference type="SAM" id="Phobius"/>
    </source>
</evidence>
<feature type="region of interest" description="Disordered" evidence="6">
    <location>
        <begin position="104"/>
        <end position="162"/>
    </location>
</feature>
<reference evidence="8" key="1">
    <citation type="submission" date="2025-08" db="UniProtKB">
        <authorList>
            <consortium name="Ensembl"/>
        </authorList>
    </citation>
    <scope>IDENTIFICATION</scope>
</reference>